<dbReference type="Proteomes" id="UP000315995">
    <property type="component" value="Chromosome"/>
</dbReference>
<protein>
    <submittedName>
        <fullName evidence="6">DoxX family protein</fullName>
    </submittedName>
</protein>
<evidence type="ECO:0000256" key="2">
    <source>
        <dbReference type="ARBA" id="ARBA00022692"/>
    </source>
</evidence>
<keyword evidence="7" id="KW-1185">Reference proteome</keyword>
<name>A0A4Y6PQP7_PERCE</name>
<dbReference type="GO" id="GO:0016020">
    <property type="term" value="C:membrane"/>
    <property type="evidence" value="ECO:0007669"/>
    <property type="project" value="UniProtKB-SubCell"/>
</dbReference>
<feature type="transmembrane region" description="Helical" evidence="5">
    <location>
        <begin position="121"/>
        <end position="141"/>
    </location>
</feature>
<feature type="transmembrane region" description="Helical" evidence="5">
    <location>
        <begin position="98"/>
        <end position="115"/>
    </location>
</feature>
<sequence>MANVLAVNLEVHPMDSPPSDLIARQKDVPHRSLKTVGVWALTMLTSALFIAAAVPKLGGGYSFFAERFQEWGYPGWFETGVGIAEVVSAIFLIIPTTAFYAAGVLAVIMLGAIYTHVALGVAAYAVLPAVMLCAVAIIGWVRRPQRFRSTKPRVTTTTPRNA</sequence>
<evidence type="ECO:0000256" key="5">
    <source>
        <dbReference type="SAM" id="Phobius"/>
    </source>
</evidence>
<feature type="transmembrane region" description="Helical" evidence="5">
    <location>
        <begin position="36"/>
        <end position="55"/>
    </location>
</feature>
<evidence type="ECO:0000256" key="4">
    <source>
        <dbReference type="ARBA" id="ARBA00023136"/>
    </source>
</evidence>
<evidence type="ECO:0000313" key="6">
    <source>
        <dbReference type="EMBL" id="QDG50337.1"/>
    </source>
</evidence>
<evidence type="ECO:0000256" key="1">
    <source>
        <dbReference type="ARBA" id="ARBA00004141"/>
    </source>
</evidence>
<dbReference type="Pfam" id="PF13564">
    <property type="entry name" value="DoxX_2"/>
    <property type="match status" value="1"/>
</dbReference>
<organism evidence="6 7">
    <name type="scientific">Persicimonas caeni</name>
    <dbReference type="NCBI Taxonomy" id="2292766"/>
    <lineage>
        <taxon>Bacteria</taxon>
        <taxon>Deltaproteobacteria</taxon>
        <taxon>Bradymonadales</taxon>
        <taxon>Bradymonadaceae</taxon>
        <taxon>Persicimonas</taxon>
    </lineage>
</organism>
<dbReference type="OrthoDB" id="795468at2"/>
<dbReference type="AlphaFoldDB" id="A0A4Y6PQP7"/>
<dbReference type="EMBL" id="CP041186">
    <property type="protein sequence ID" value="QDG50337.1"/>
    <property type="molecule type" value="Genomic_DNA"/>
</dbReference>
<evidence type="ECO:0000313" key="7">
    <source>
        <dbReference type="Proteomes" id="UP000315995"/>
    </source>
</evidence>
<accession>A0A5B8Y308</accession>
<dbReference type="InterPro" id="IPR032808">
    <property type="entry name" value="DoxX"/>
</dbReference>
<accession>A0A4Y6PQP7</accession>
<evidence type="ECO:0000256" key="3">
    <source>
        <dbReference type="ARBA" id="ARBA00022989"/>
    </source>
</evidence>
<keyword evidence="4 5" id="KW-0472">Membrane</keyword>
<keyword evidence="3 5" id="KW-1133">Transmembrane helix</keyword>
<comment type="subcellular location">
    <subcellularLocation>
        <location evidence="1">Membrane</location>
        <topology evidence="1">Multi-pass membrane protein</topology>
    </subcellularLocation>
</comment>
<proteinExistence type="predicted"/>
<reference evidence="6 7" key="1">
    <citation type="submission" date="2019-06" db="EMBL/GenBank/DDBJ databases">
        <title>Persicimonas caeni gen. nov., sp. nov., a predatory bacterium isolated from solar saltern.</title>
        <authorList>
            <person name="Wang S."/>
        </authorList>
    </citation>
    <scope>NUCLEOTIDE SEQUENCE [LARGE SCALE GENOMIC DNA]</scope>
    <source>
        <strain evidence="6 7">YN101</strain>
    </source>
</reference>
<gene>
    <name evidence="6" type="ORF">FIV42_06195</name>
</gene>
<keyword evidence="2 5" id="KW-0812">Transmembrane</keyword>